<reference evidence="1 2" key="1">
    <citation type="submission" date="2019-12" db="EMBL/GenBank/DDBJ databases">
        <title>Comparative genomics gives insights into the taxonomy of the Azoarcus-Aromatoleum group and reveals separate origins of nif in the plant-associated Azoarcus and non-plant-associated Aromatoleum sub-groups.</title>
        <authorList>
            <person name="Lafos M."/>
            <person name="Maluk M."/>
            <person name="Batista M."/>
            <person name="Junghare M."/>
            <person name="Carmona M."/>
            <person name="Faoro H."/>
            <person name="Cruz L.M."/>
            <person name="Battistoni F."/>
            <person name="De Souza E."/>
            <person name="Pedrosa F."/>
            <person name="Chen W.-M."/>
            <person name="Poole P.S."/>
            <person name="Dixon R.A."/>
            <person name="James E.K."/>
        </authorList>
    </citation>
    <scope>NUCLEOTIDE SEQUENCE [LARGE SCALE GENOMIC DNA]</scope>
    <source>
        <strain evidence="1 2">ToN1</strain>
    </source>
</reference>
<keyword evidence="2" id="KW-1185">Reference proteome</keyword>
<dbReference type="RefSeq" id="WP_169206944.1">
    <property type="nucleotide sequence ID" value="NZ_CP059560.1"/>
</dbReference>
<sequence length="45" mass="4837">MEQWFAAILGDAILAGEALDRACAMPCFGNQLGPKYYAATGRSEK</sequence>
<accession>A0ABX1MNW0</accession>
<protein>
    <submittedName>
        <fullName evidence="1">Uncharacterized protein</fullName>
    </submittedName>
</protein>
<dbReference type="Proteomes" id="UP000652074">
    <property type="component" value="Unassembled WGS sequence"/>
</dbReference>
<proteinExistence type="predicted"/>
<dbReference type="EMBL" id="WTVR01000026">
    <property type="protein sequence ID" value="NMF89632.1"/>
    <property type="molecule type" value="Genomic_DNA"/>
</dbReference>
<gene>
    <name evidence="1" type="ORF">GPA26_14255</name>
</gene>
<comment type="caution">
    <text evidence="1">The sequence shown here is derived from an EMBL/GenBank/DDBJ whole genome shotgun (WGS) entry which is preliminary data.</text>
</comment>
<evidence type="ECO:0000313" key="1">
    <source>
        <dbReference type="EMBL" id="NMF89632.1"/>
    </source>
</evidence>
<organism evidence="1 2">
    <name type="scientific">Aromatoleum petrolei</name>
    <dbReference type="NCBI Taxonomy" id="76116"/>
    <lineage>
        <taxon>Bacteria</taxon>
        <taxon>Pseudomonadati</taxon>
        <taxon>Pseudomonadota</taxon>
        <taxon>Betaproteobacteria</taxon>
        <taxon>Rhodocyclales</taxon>
        <taxon>Rhodocyclaceae</taxon>
        <taxon>Aromatoleum</taxon>
    </lineage>
</organism>
<name>A0ABX1MNW0_9RHOO</name>
<evidence type="ECO:0000313" key="2">
    <source>
        <dbReference type="Proteomes" id="UP000652074"/>
    </source>
</evidence>